<gene>
    <name evidence="1" type="ORF">DRW42_27365</name>
</gene>
<evidence type="ECO:0000313" key="1">
    <source>
        <dbReference type="EMBL" id="RBQ02314.1"/>
    </source>
</evidence>
<dbReference type="Proteomes" id="UP000252081">
    <property type="component" value="Unassembled WGS sequence"/>
</dbReference>
<dbReference type="AlphaFoldDB" id="A0A366KMI7"/>
<dbReference type="EMBL" id="QNQU01000043">
    <property type="protein sequence ID" value="RBQ02314.1"/>
    <property type="molecule type" value="Genomic_DNA"/>
</dbReference>
<sequence length="269" mass="30292">MTGTLAQLIVLVAYGNQYISRPGTHTGIPPGHSAFQYCNKVYFSTPTEKEDHPVIVAENPLKWFSYLAETGCKTLKLYYESSDGSTGMQDHKLAGMIGGGATWLIEAIYPESSDFWFGAWDVTKDEANNNAWIVNYKRIQHHIPSRNLQFDIETQKNILSNVLTEIEAFADEMDLENFARIFQQANVWLTKKYPDKEDYHTDLLPDDAYNIPERQLFFAASGAWVFGGMGSWNDMGFAGEQQQVYENLSSALYTAINNAIIAAVNAWSV</sequence>
<dbReference type="RefSeq" id="WP_113952046.1">
    <property type="nucleotide sequence ID" value="NZ_QNQU01000043.1"/>
</dbReference>
<comment type="caution">
    <text evidence="1">The sequence shown here is derived from an EMBL/GenBank/DDBJ whole genome shotgun (WGS) entry which is preliminary data.</text>
</comment>
<protein>
    <submittedName>
        <fullName evidence="1">Uncharacterized protein</fullName>
    </submittedName>
</protein>
<reference evidence="1 2" key="1">
    <citation type="submission" date="2018-07" db="EMBL/GenBank/DDBJ databases">
        <title>A draft genome of a endophytic bacteria, a new species of Pedobacter.</title>
        <authorList>
            <person name="Zhang Z.D."/>
            <person name="Chen Z.J."/>
        </authorList>
    </citation>
    <scope>NUCLEOTIDE SEQUENCE [LARGE SCALE GENOMIC DNA]</scope>
    <source>
        <strain evidence="1 2">RS10</strain>
    </source>
</reference>
<proteinExistence type="predicted"/>
<accession>A0A366KMI7</accession>
<keyword evidence="2" id="KW-1185">Reference proteome</keyword>
<organism evidence="1 2">
    <name type="scientific">Pedobacter miscanthi</name>
    <dbReference type="NCBI Taxonomy" id="2259170"/>
    <lineage>
        <taxon>Bacteria</taxon>
        <taxon>Pseudomonadati</taxon>
        <taxon>Bacteroidota</taxon>
        <taxon>Sphingobacteriia</taxon>
        <taxon>Sphingobacteriales</taxon>
        <taxon>Sphingobacteriaceae</taxon>
        <taxon>Pedobacter</taxon>
    </lineage>
</organism>
<evidence type="ECO:0000313" key="2">
    <source>
        <dbReference type="Proteomes" id="UP000252081"/>
    </source>
</evidence>
<name>A0A366KMI7_9SPHI</name>
<dbReference type="OrthoDB" id="5377797at2"/>